<evidence type="ECO:0000313" key="3">
    <source>
        <dbReference type="Proteomes" id="UP000216725"/>
    </source>
</evidence>
<accession>A0A261EYD4</accession>
<evidence type="ECO:0000256" key="1">
    <source>
        <dbReference type="SAM" id="MobiDB-lite"/>
    </source>
</evidence>
<dbReference type="RefSeq" id="WP_094660748.1">
    <property type="nucleotide sequence ID" value="NZ_JBKZBO010000007.1"/>
</dbReference>
<feature type="compositionally biased region" description="Polar residues" evidence="1">
    <location>
        <begin position="1"/>
        <end position="13"/>
    </location>
</feature>
<dbReference type="AlphaFoldDB" id="A0A261EYD4"/>
<dbReference type="OrthoDB" id="10006552at2"/>
<feature type="compositionally biased region" description="Low complexity" evidence="1">
    <location>
        <begin position="33"/>
        <end position="42"/>
    </location>
</feature>
<feature type="region of interest" description="Disordered" evidence="1">
    <location>
        <begin position="1"/>
        <end position="57"/>
    </location>
</feature>
<name>A0A261EYD4_9BIFI</name>
<reference evidence="2 3" key="1">
    <citation type="journal article" date="2017" name="BMC Genomics">
        <title>Comparative genomic and phylogenomic analyses of the Bifidobacteriaceae family.</title>
        <authorList>
            <person name="Lugli G.A."/>
            <person name="Milani C."/>
            <person name="Turroni F."/>
            <person name="Duranti S."/>
            <person name="Mancabelli L."/>
            <person name="Mangifesta M."/>
            <person name="Ferrario C."/>
            <person name="Modesto M."/>
            <person name="Mattarelli P."/>
            <person name="Jiri K."/>
            <person name="van Sinderen D."/>
            <person name="Ventura M."/>
        </authorList>
    </citation>
    <scope>NUCLEOTIDE SEQUENCE [LARGE SCALE GENOMIC DNA]</scope>
    <source>
        <strain evidence="2 3">DSM 24742</strain>
    </source>
</reference>
<organism evidence="2 3">
    <name type="scientific">Pseudoscardovia radai</name>
    <dbReference type="NCBI Taxonomy" id="987066"/>
    <lineage>
        <taxon>Bacteria</taxon>
        <taxon>Bacillati</taxon>
        <taxon>Actinomycetota</taxon>
        <taxon>Actinomycetes</taxon>
        <taxon>Bifidobacteriales</taxon>
        <taxon>Bifidobacteriaceae</taxon>
        <taxon>Pseudoscardovia</taxon>
    </lineage>
</organism>
<protein>
    <submittedName>
        <fullName evidence="2">Uncharacterized protein</fullName>
    </submittedName>
</protein>
<dbReference type="Proteomes" id="UP000216725">
    <property type="component" value="Unassembled WGS sequence"/>
</dbReference>
<gene>
    <name evidence="2" type="ORF">PSRA_0935</name>
</gene>
<keyword evidence="3" id="KW-1185">Reference proteome</keyword>
<evidence type="ECO:0000313" key="2">
    <source>
        <dbReference type="EMBL" id="OZG51855.1"/>
    </source>
</evidence>
<proteinExistence type="predicted"/>
<dbReference type="EMBL" id="MWWR01000006">
    <property type="protein sequence ID" value="OZG51855.1"/>
    <property type="molecule type" value="Genomic_DNA"/>
</dbReference>
<sequence length="140" mass="14269">MTQIHPLTKSSPTPGGLPVGTLSPGAGLNGIQPSKPLHSPSSPSTPGPPSMLTPQGLSGGCQCHGTVQLAVQILESAVAGSQDALRAALDAIGNFDLTQWEGSAATLCHDMLQRMCSVINATDDELQVTLRMTTITGGTP</sequence>
<comment type="caution">
    <text evidence="2">The sequence shown here is derived from an EMBL/GenBank/DDBJ whole genome shotgun (WGS) entry which is preliminary data.</text>
</comment>